<evidence type="ECO:0000313" key="12">
    <source>
        <dbReference type="Proteomes" id="UP000008022"/>
    </source>
</evidence>
<dbReference type="GO" id="GO:0040029">
    <property type="term" value="P:epigenetic regulation of gene expression"/>
    <property type="evidence" value="ECO:0007669"/>
    <property type="project" value="TreeGrafter"/>
</dbReference>
<evidence type="ECO:0000256" key="4">
    <source>
        <dbReference type="ARBA" id="ARBA00022853"/>
    </source>
</evidence>
<feature type="region of interest" description="Disordered" evidence="9">
    <location>
        <begin position="321"/>
        <end position="390"/>
    </location>
</feature>
<evidence type="ECO:0000256" key="9">
    <source>
        <dbReference type="SAM" id="MobiDB-lite"/>
    </source>
</evidence>
<evidence type="ECO:0000256" key="7">
    <source>
        <dbReference type="PIRSR" id="PIRSR037913-1"/>
    </source>
</evidence>
<feature type="binding site" evidence="8">
    <location>
        <position position="191"/>
    </location>
    <ligand>
        <name>a divalent metal cation</name>
        <dbReference type="ChEBI" id="CHEBI:60240"/>
    </ligand>
</feature>
<keyword evidence="6" id="KW-0805">Transcription regulation</keyword>
<dbReference type="InterPro" id="IPR003084">
    <property type="entry name" value="HDAC_I/II"/>
</dbReference>
<keyword evidence="6" id="KW-0539">Nucleus</keyword>
<comment type="catalytic activity">
    <reaction evidence="5 6">
        <text>N(6)-acetyl-L-lysyl-[histone] + H2O = L-lysyl-[histone] + acetate</text>
        <dbReference type="Rhea" id="RHEA:58196"/>
        <dbReference type="Rhea" id="RHEA-COMP:9845"/>
        <dbReference type="Rhea" id="RHEA-COMP:11338"/>
        <dbReference type="ChEBI" id="CHEBI:15377"/>
        <dbReference type="ChEBI" id="CHEBI:29969"/>
        <dbReference type="ChEBI" id="CHEBI:30089"/>
        <dbReference type="ChEBI" id="CHEBI:61930"/>
        <dbReference type="EC" id="3.5.1.98"/>
    </reaction>
</comment>
<dbReference type="Proteomes" id="UP000008022">
    <property type="component" value="Unassembled WGS sequence"/>
</dbReference>
<comment type="similarity">
    <text evidence="6">Belongs to the histone deacetylase family. HD Type 1 subfamily.</text>
</comment>
<dbReference type="Pfam" id="PF00850">
    <property type="entry name" value="Hist_deacetyl"/>
    <property type="match status" value="1"/>
</dbReference>
<name>A0A0E0QHQ2_ORYRU</name>
<dbReference type="EC" id="3.5.1.98" evidence="2 6"/>
<feature type="binding site" evidence="8">
    <location>
        <position position="189"/>
    </location>
    <ligand>
        <name>a divalent metal cation</name>
        <dbReference type="ChEBI" id="CHEBI:60240"/>
    </ligand>
</feature>
<protein>
    <recommendedName>
        <fullName evidence="2 6">Histone deacetylase</fullName>
        <ecNumber evidence="2 6">3.5.1.98</ecNumber>
    </recommendedName>
</protein>
<dbReference type="InterPro" id="IPR023801">
    <property type="entry name" value="His_deacetylse_dom"/>
</dbReference>
<keyword evidence="6" id="KW-0804">Transcription</keyword>
<dbReference type="GO" id="GO:0046872">
    <property type="term" value="F:metal ion binding"/>
    <property type="evidence" value="ECO:0007669"/>
    <property type="project" value="UniProtKB-KW"/>
</dbReference>
<evidence type="ECO:0000313" key="11">
    <source>
        <dbReference type="EnsemblPlants" id="ORUFI08G12880.2"/>
    </source>
</evidence>
<dbReference type="AlphaFoldDB" id="A0A0E0QHQ2"/>
<dbReference type="EnsemblPlants" id="ORUFI08G12880.2">
    <property type="protein sequence ID" value="ORUFI08G12880.2"/>
    <property type="gene ID" value="ORUFI08G12880"/>
</dbReference>
<dbReference type="GO" id="GO:0000118">
    <property type="term" value="C:histone deacetylase complex"/>
    <property type="evidence" value="ECO:0007669"/>
    <property type="project" value="UniProtKB-ARBA"/>
</dbReference>
<dbReference type="PIRSF" id="PIRSF037913">
    <property type="entry name" value="His_deacetylse_1"/>
    <property type="match status" value="1"/>
</dbReference>
<evidence type="ECO:0000256" key="8">
    <source>
        <dbReference type="PIRSR" id="PIRSR037913-3"/>
    </source>
</evidence>
<proteinExistence type="inferred from homology"/>
<dbReference type="Gramene" id="ORUFI08G12880.2">
    <property type="protein sequence ID" value="ORUFI08G12880.2"/>
    <property type="gene ID" value="ORUFI08G12880"/>
</dbReference>
<dbReference type="InterPro" id="IPR037138">
    <property type="entry name" value="His_deacetylse_dom_sf"/>
</dbReference>
<dbReference type="CDD" id="cd09991">
    <property type="entry name" value="HDAC_classI"/>
    <property type="match status" value="1"/>
</dbReference>
<evidence type="ECO:0000256" key="2">
    <source>
        <dbReference type="ARBA" id="ARBA00012111"/>
    </source>
</evidence>
<evidence type="ECO:0000256" key="5">
    <source>
        <dbReference type="ARBA" id="ARBA00048287"/>
    </source>
</evidence>
<dbReference type="PRINTS" id="PR01271">
    <property type="entry name" value="HISDACETLASE"/>
</dbReference>
<evidence type="ECO:0000256" key="1">
    <source>
        <dbReference type="ARBA" id="ARBA00001947"/>
    </source>
</evidence>
<reference evidence="12" key="1">
    <citation type="submission" date="2013-06" db="EMBL/GenBank/DDBJ databases">
        <authorList>
            <person name="Zhao Q."/>
        </authorList>
    </citation>
    <scope>NUCLEOTIDE SEQUENCE</scope>
    <source>
        <strain evidence="12">cv. W1943</strain>
    </source>
</reference>
<dbReference type="PANTHER" id="PTHR10625">
    <property type="entry name" value="HISTONE DEACETYLASE HDAC1-RELATED"/>
    <property type="match status" value="1"/>
</dbReference>
<dbReference type="InterPro" id="IPR000286">
    <property type="entry name" value="HDACs"/>
</dbReference>
<sequence>MAASGEGASLASAAGGEDGRRRRVSYFYEPSIGDYYYGQGHPMKPHRIRMAHSLVVHYGLHRLLELSRPYPASDADIRRFHSDDYVAFLASATGNPALLDARAVKRFNVGEDCPVFDGLFPFCQASAGGSIGAAVKLNRGDADITVNWAGGLHHAKKGEASGFCYVNDIVLAILELLKFHKRVLYVDIDVHHGDGVEEAFFTTNRVMTCSFHKYGDFFPGTGHITDVGAGEGKHYALNVPLSDGIDDDTFRDLFQCIIKKTAVAVGVEPDNKLPYNDYYEYFGPDYNLHIQPRSVENLNSTKDLENIKSMILDHLSKIEHVPSTQFHDRPSDPEAPEQEEEDMDKRPPQRSRLWSGGAYESDTEDPDNMKTETNDLSASSVMKDESNDDS</sequence>
<feature type="domain" description="Histone deacetylase" evidence="10">
    <location>
        <begin position="41"/>
        <end position="262"/>
    </location>
</feature>
<dbReference type="SUPFAM" id="SSF52768">
    <property type="entry name" value="Arginase/deacetylase"/>
    <property type="match status" value="1"/>
</dbReference>
<evidence type="ECO:0000256" key="6">
    <source>
        <dbReference type="PIRNR" id="PIRNR037913"/>
    </source>
</evidence>
<evidence type="ECO:0000256" key="3">
    <source>
        <dbReference type="ARBA" id="ARBA00022801"/>
    </source>
</evidence>
<feature type="active site" description="Proton acceptor" evidence="7">
    <location>
        <position position="154"/>
    </location>
</feature>
<dbReference type="PANTHER" id="PTHR10625:SF10">
    <property type="entry name" value="HISTONE DEACETYLASE HDAC1"/>
    <property type="match status" value="1"/>
</dbReference>
<comment type="subcellular location">
    <subcellularLocation>
        <location evidence="6">Nucleus</location>
    </subcellularLocation>
</comment>
<reference evidence="11" key="2">
    <citation type="submission" date="2015-06" db="UniProtKB">
        <authorList>
            <consortium name="EnsemblPlants"/>
        </authorList>
    </citation>
    <scope>IDENTIFICATION</scope>
</reference>
<organism evidence="11 12">
    <name type="scientific">Oryza rufipogon</name>
    <name type="common">Brownbeard rice</name>
    <name type="synonym">Asian wild rice</name>
    <dbReference type="NCBI Taxonomy" id="4529"/>
    <lineage>
        <taxon>Eukaryota</taxon>
        <taxon>Viridiplantae</taxon>
        <taxon>Streptophyta</taxon>
        <taxon>Embryophyta</taxon>
        <taxon>Tracheophyta</taxon>
        <taxon>Spermatophyta</taxon>
        <taxon>Magnoliopsida</taxon>
        <taxon>Liliopsida</taxon>
        <taxon>Poales</taxon>
        <taxon>Poaceae</taxon>
        <taxon>BOP clade</taxon>
        <taxon>Oryzoideae</taxon>
        <taxon>Oryzeae</taxon>
        <taxon>Oryzinae</taxon>
        <taxon>Oryza</taxon>
    </lineage>
</organism>
<evidence type="ECO:0000259" key="10">
    <source>
        <dbReference type="Pfam" id="PF00850"/>
    </source>
</evidence>
<dbReference type="PRINTS" id="PR01270">
    <property type="entry name" value="HDASUPER"/>
</dbReference>
<dbReference type="GO" id="GO:0141221">
    <property type="term" value="F:histone deacetylase activity, hydrolytic mechanism"/>
    <property type="evidence" value="ECO:0007669"/>
    <property type="project" value="UniProtKB-EC"/>
</dbReference>
<keyword evidence="8" id="KW-0479">Metal-binding</keyword>
<feature type="compositionally biased region" description="Basic and acidic residues" evidence="9">
    <location>
        <begin position="321"/>
        <end position="332"/>
    </location>
</feature>
<comment type="cofactor">
    <cofactor evidence="1">
        <name>Zn(2+)</name>
        <dbReference type="ChEBI" id="CHEBI:29105"/>
    </cofactor>
</comment>
<dbReference type="Gene3D" id="3.40.800.20">
    <property type="entry name" value="Histone deacetylase domain"/>
    <property type="match status" value="2"/>
</dbReference>
<keyword evidence="4 6" id="KW-0156">Chromatin regulator</keyword>
<keyword evidence="3 6" id="KW-0378">Hydrolase</keyword>
<keyword evidence="12" id="KW-1185">Reference proteome</keyword>
<accession>A0A0E0QHQ2</accession>
<dbReference type="InterPro" id="IPR023696">
    <property type="entry name" value="Ureohydrolase_dom_sf"/>
</dbReference>